<keyword evidence="3" id="KW-1185">Reference proteome</keyword>
<evidence type="ECO:0000313" key="3">
    <source>
        <dbReference type="Proteomes" id="UP000010467"/>
    </source>
</evidence>
<reference evidence="3" key="1">
    <citation type="submission" date="2012-03" db="EMBL/GenBank/DDBJ databases">
        <title>Complete sequence of chromosome of Deinococcus peraridilitoris DSM 19664.</title>
        <authorList>
            <person name="Lucas S."/>
            <person name="Copeland A."/>
            <person name="Lapidus A."/>
            <person name="Glavina del Rio T."/>
            <person name="Dalin E."/>
            <person name="Tice H."/>
            <person name="Bruce D."/>
            <person name="Goodwin L."/>
            <person name="Pitluck S."/>
            <person name="Peters L."/>
            <person name="Mikhailova N."/>
            <person name="Lu M."/>
            <person name="Kyrpides N."/>
            <person name="Mavromatis K."/>
            <person name="Ivanova N."/>
            <person name="Brettin T."/>
            <person name="Detter J.C."/>
            <person name="Han C."/>
            <person name="Larimer F."/>
            <person name="Land M."/>
            <person name="Hauser L."/>
            <person name="Markowitz V."/>
            <person name="Cheng J.-F."/>
            <person name="Hugenholtz P."/>
            <person name="Woyke T."/>
            <person name="Wu D."/>
            <person name="Pukall R."/>
            <person name="Steenblock K."/>
            <person name="Brambilla E."/>
            <person name="Klenk H.-P."/>
            <person name="Eisen J.A."/>
        </authorList>
    </citation>
    <scope>NUCLEOTIDE SEQUENCE [LARGE SCALE GENOMIC DNA]</scope>
    <source>
        <strain evidence="3">DSM 19664 / LMG 22246 / CIP 109416 / KR-200</strain>
    </source>
</reference>
<dbReference type="eggNOG" id="ENOG5032Y72">
    <property type="taxonomic scope" value="Bacteria"/>
</dbReference>
<sequence>MQDEVHHVEGLEIEEDIRTQQRVWTVQRVLWGLALLMALAALLGLFGGSGPLNSAIIDGADANIQVKYPRFGRLDAEMPIRVTLQPRPGQDEARVWISREYLDAVDLETIRPEPSAQESRADGVTYVFDWPDADQPTTVTFFVQPVRWGRVTGRVGLPEETTLDVSHLVYP</sequence>
<dbReference type="RefSeq" id="WP_015235088.1">
    <property type="nucleotide sequence ID" value="NC_019793.1"/>
</dbReference>
<name>L0A187_DEIPD</name>
<dbReference type="PATRIC" id="fig|937777.3.peg.1230"/>
<protein>
    <submittedName>
        <fullName evidence="2">Uncharacterized protein</fullName>
    </submittedName>
</protein>
<dbReference type="HOGENOM" id="CLU_132648_0_0_0"/>
<dbReference type="AlphaFoldDB" id="L0A187"/>
<accession>L0A187</accession>
<evidence type="ECO:0000256" key="1">
    <source>
        <dbReference type="SAM" id="Phobius"/>
    </source>
</evidence>
<organism evidence="2 3">
    <name type="scientific">Deinococcus peraridilitoris (strain DSM 19664 / LMG 22246 / CIP 109416 / KR-200)</name>
    <dbReference type="NCBI Taxonomy" id="937777"/>
    <lineage>
        <taxon>Bacteria</taxon>
        <taxon>Thermotogati</taxon>
        <taxon>Deinococcota</taxon>
        <taxon>Deinococci</taxon>
        <taxon>Deinococcales</taxon>
        <taxon>Deinococcaceae</taxon>
        <taxon>Deinococcus</taxon>
    </lineage>
</organism>
<keyword evidence="1" id="KW-0472">Membrane</keyword>
<evidence type="ECO:0000313" key="2">
    <source>
        <dbReference type="EMBL" id="AFZ66780.1"/>
    </source>
</evidence>
<keyword evidence="1" id="KW-1133">Transmembrane helix</keyword>
<keyword evidence="1" id="KW-0812">Transmembrane</keyword>
<dbReference type="Proteomes" id="UP000010467">
    <property type="component" value="Chromosome"/>
</dbReference>
<dbReference type="STRING" id="937777.Deipe_1230"/>
<feature type="transmembrane region" description="Helical" evidence="1">
    <location>
        <begin position="29"/>
        <end position="47"/>
    </location>
</feature>
<dbReference type="OrthoDB" id="119788at2"/>
<gene>
    <name evidence="2" type="ordered locus">Deipe_1230</name>
</gene>
<dbReference type="EMBL" id="CP003382">
    <property type="protein sequence ID" value="AFZ66780.1"/>
    <property type="molecule type" value="Genomic_DNA"/>
</dbReference>
<dbReference type="KEGG" id="dpd:Deipe_1230"/>
<proteinExistence type="predicted"/>